<dbReference type="InterPro" id="IPR047218">
    <property type="entry name" value="YocR/YhdH-like"/>
</dbReference>
<evidence type="ECO:0000256" key="5">
    <source>
        <dbReference type="ARBA" id="ARBA00023136"/>
    </source>
</evidence>
<feature type="transmembrane region" description="Helical" evidence="6">
    <location>
        <begin position="231"/>
        <end position="252"/>
    </location>
</feature>
<sequence length="466" mass="50505">MIELFPGGWLSGDKEPEKRENFTSQLGFILVTVSSAVGLGNIWRFSYITGVNGGGAFLLIYMLCVLFVAMPIMIAEFSIGRKGKMSPVGSFKKLAPDKRYWIIPGILSVLTPLIIMIYYPVVSGWALGYVFESIFNWGPITSDPSTAFSVFSAAPTSILFTAAALIMTAGVLLGGVTKGIEKSSKILMPVLFLLLLILVLRSLTLPGSFEGVKFLFVPDFTKLTLRGVLDALGHSFYSLSLGMGIIITYASYMKKETDLPKATASIITLDTAVALLSGLAIFPAVFALGINPAEGAGLAFITLPGAFAQIPAGQFFSITFFLLLFIAALTSMISIMQIPLSFLEEEYKMKKKTALMLITAFLIIAGVPAALSFGPMSDVLIFGNTFFDATDKFVNIVLLPITGLLCTLFVIFHLGIKNSKQIFMEGAENQNSILGKIYPFSIRYIAPIAIVLIMLNGFGFFNLIFN</sequence>
<feature type="transmembrane region" description="Helical" evidence="6">
    <location>
        <begin position="58"/>
        <end position="79"/>
    </location>
</feature>
<keyword evidence="2" id="KW-0813">Transport</keyword>
<feature type="transmembrane region" description="Helical" evidence="6">
    <location>
        <begin position="186"/>
        <end position="204"/>
    </location>
</feature>
<dbReference type="InterPro" id="IPR000175">
    <property type="entry name" value="Na/ntran_symport"/>
</dbReference>
<evidence type="ECO:0000256" key="6">
    <source>
        <dbReference type="SAM" id="Phobius"/>
    </source>
</evidence>
<dbReference type="PRINTS" id="PR00176">
    <property type="entry name" value="NANEUSMPORT"/>
</dbReference>
<proteinExistence type="predicted"/>
<feature type="transmembrane region" description="Helical" evidence="6">
    <location>
        <begin position="354"/>
        <end position="373"/>
    </location>
</feature>
<feature type="transmembrane region" description="Helical" evidence="6">
    <location>
        <begin position="310"/>
        <end position="333"/>
    </location>
</feature>
<evidence type="ECO:0000256" key="3">
    <source>
        <dbReference type="ARBA" id="ARBA00022692"/>
    </source>
</evidence>
<keyword evidence="4 6" id="KW-1133">Transmembrane helix</keyword>
<comment type="subcellular location">
    <subcellularLocation>
        <location evidence="1">Membrane</location>
        <topology evidence="1">Multi-pass membrane protein</topology>
    </subcellularLocation>
</comment>
<feature type="transmembrane region" description="Helical" evidence="6">
    <location>
        <begin position="147"/>
        <end position="174"/>
    </location>
</feature>
<gene>
    <name evidence="7" type="ORF">C7391_0287</name>
</gene>
<evidence type="ECO:0000256" key="2">
    <source>
        <dbReference type="ARBA" id="ARBA00022448"/>
    </source>
</evidence>
<keyword evidence="8" id="KW-1185">Reference proteome</keyword>
<feature type="transmembrane region" description="Helical" evidence="6">
    <location>
        <begin position="444"/>
        <end position="465"/>
    </location>
</feature>
<reference evidence="7 8" key="1">
    <citation type="submission" date="2019-03" db="EMBL/GenBank/DDBJ databases">
        <title>Genomic Encyclopedia of Type Strains, Phase IV (KMG-IV): sequencing the most valuable type-strain genomes for metagenomic binning, comparative biology and taxonomic classification.</title>
        <authorList>
            <person name="Goeker M."/>
        </authorList>
    </citation>
    <scope>NUCLEOTIDE SEQUENCE [LARGE SCALE GENOMIC DNA]</scope>
    <source>
        <strain evidence="7 8">DSM 13328</strain>
    </source>
</reference>
<comment type="caution">
    <text evidence="7">The sequence shown here is derived from an EMBL/GenBank/DDBJ whole genome shotgun (WGS) entry which is preliminary data.</text>
</comment>
<dbReference type="EMBL" id="SNYS01000005">
    <property type="protein sequence ID" value="TDQ71183.1"/>
    <property type="molecule type" value="Genomic_DNA"/>
</dbReference>
<feature type="transmembrane region" description="Helical" evidence="6">
    <location>
        <begin position="393"/>
        <end position="416"/>
    </location>
</feature>
<dbReference type="SUPFAM" id="SSF161070">
    <property type="entry name" value="SNF-like"/>
    <property type="match status" value="1"/>
</dbReference>
<dbReference type="PANTHER" id="PTHR42948">
    <property type="entry name" value="TRANSPORTER"/>
    <property type="match status" value="1"/>
</dbReference>
<evidence type="ECO:0000256" key="4">
    <source>
        <dbReference type="ARBA" id="ARBA00022989"/>
    </source>
</evidence>
<feature type="transmembrane region" description="Helical" evidence="6">
    <location>
        <begin position="264"/>
        <end position="290"/>
    </location>
</feature>
<evidence type="ECO:0000313" key="7">
    <source>
        <dbReference type="EMBL" id="TDQ71183.1"/>
    </source>
</evidence>
<name>A0A484F6V6_9EURY</name>
<dbReference type="CDD" id="cd10336">
    <property type="entry name" value="SLC6sbd_Tyt1-Like"/>
    <property type="match status" value="1"/>
</dbReference>
<evidence type="ECO:0000256" key="1">
    <source>
        <dbReference type="ARBA" id="ARBA00004141"/>
    </source>
</evidence>
<dbReference type="NCBIfam" id="NF037979">
    <property type="entry name" value="Na_transp"/>
    <property type="match status" value="1"/>
</dbReference>
<keyword evidence="5 6" id="KW-0472">Membrane</keyword>
<dbReference type="PANTHER" id="PTHR42948:SF1">
    <property type="entry name" value="TRANSPORTER"/>
    <property type="match status" value="1"/>
</dbReference>
<keyword evidence="3 6" id="KW-0812">Transmembrane</keyword>
<organism evidence="7 8">
    <name type="scientific">Methanimicrococcus blatticola</name>
    <dbReference type="NCBI Taxonomy" id="91560"/>
    <lineage>
        <taxon>Archaea</taxon>
        <taxon>Methanobacteriati</taxon>
        <taxon>Methanobacteriota</taxon>
        <taxon>Stenosarchaea group</taxon>
        <taxon>Methanomicrobia</taxon>
        <taxon>Methanosarcinales</taxon>
        <taxon>Methanosarcinaceae</taxon>
        <taxon>Methanimicrococcus</taxon>
    </lineage>
</organism>
<feature type="transmembrane region" description="Helical" evidence="6">
    <location>
        <begin position="26"/>
        <end position="46"/>
    </location>
</feature>
<dbReference type="GO" id="GO:0016020">
    <property type="term" value="C:membrane"/>
    <property type="evidence" value="ECO:0007669"/>
    <property type="project" value="UniProtKB-SubCell"/>
</dbReference>
<evidence type="ECO:0000313" key="8">
    <source>
        <dbReference type="Proteomes" id="UP000294855"/>
    </source>
</evidence>
<dbReference type="AlphaFoldDB" id="A0A484F6V6"/>
<accession>A0A484F6V6</accession>
<dbReference type="PROSITE" id="PS50267">
    <property type="entry name" value="NA_NEUROTRAN_SYMP_3"/>
    <property type="match status" value="1"/>
</dbReference>
<dbReference type="Pfam" id="PF00209">
    <property type="entry name" value="SNF"/>
    <property type="match status" value="2"/>
</dbReference>
<feature type="transmembrane region" description="Helical" evidence="6">
    <location>
        <begin position="100"/>
        <end position="127"/>
    </location>
</feature>
<dbReference type="Proteomes" id="UP000294855">
    <property type="component" value="Unassembled WGS sequence"/>
</dbReference>
<protein>
    <submittedName>
        <fullName evidence="7">NSS family neurotransmitter:Na+ symporter</fullName>
    </submittedName>
</protein>
<dbReference type="InterPro" id="IPR037272">
    <property type="entry name" value="SNS_sf"/>
</dbReference>